<reference evidence="1" key="1">
    <citation type="journal article" date="2021" name="New Phytol.">
        <title>Evolutionary innovations through gain and loss of genes in the ectomycorrhizal Boletales.</title>
        <authorList>
            <person name="Wu G."/>
            <person name="Miyauchi S."/>
            <person name="Morin E."/>
            <person name="Kuo A."/>
            <person name="Drula E."/>
            <person name="Varga T."/>
            <person name="Kohler A."/>
            <person name="Feng B."/>
            <person name="Cao Y."/>
            <person name="Lipzen A."/>
            <person name="Daum C."/>
            <person name="Hundley H."/>
            <person name="Pangilinan J."/>
            <person name="Johnson J."/>
            <person name="Barry K."/>
            <person name="LaButti K."/>
            <person name="Ng V."/>
            <person name="Ahrendt S."/>
            <person name="Min B."/>
            <person name="Choi I.G."/>
            <person name="Park H."/>
            <person name="Plett J.M."/>
            <person name="Magnuson J."/>
            <person name="Spatafora J.W."/>
            <person name="Nagy L.G."/>
            <person name="Henrissat B."/>
            <person name="Grigoriev I.V."/>
            <person name="Yang Z.L."/>
            <person name="Xu J."/>
            <person name="Martin F.M."/>
        </authorList>
    </citation>
    <scope>NUCLEOTIDE SEQUENCE</scope>
    <source>
        <strain evidence="1">KUC20120723A-06</strain>
    </source>
</reference>
<proteinExistence type="predicted"/>
<gene>
    <name evidence="1" type="ORF">BV22DRAFT_1048607</name>
</gene>
<organism evidence="1 2">
    <name type="scientific">Leucogyrophana mollusca</name>
    <dbReference type="NCBI Taxonomy" id="85980"/>
    <lineage>
        <taxon>Eukaryota</taxon>
        <taxon>Fungi</taxon>
        <taxon>Dikarya</taxon>
        <taxon>Basidiomycota</taxon>
        <taxon>Agaricomycotina</taxon>
        <taxon>Agaricomycetes</taxon>
        <taxon>Agaricomycetidae</taxon>
        <taxon>Boletales</taxon>
        <taxon>Boletales incertae sedis</taxon>
        <taxon>Leucogyrophana</taxon>
    </lineage>
</organism>
<name>A0ACB8BDA4_9AGAM</name>
<comment type="caution">
    <text evidence="1">The sequence shown here is derived from an EMBL/GenBank/DDBJ whole genome shotgun (WGS) entry which is preliminary data.</text>
</comment>
<protein>
    <submittedName>
        <fullName evidence="1">Uncharacterized protein</fullName>
    </submittedName>
</protein>
<evidence type="ECO:0000313" key="2">
    <source>
        <dbReference type="Proteomes" id="UP000790709"/>
    </source>
</evidence>
<accession>A0ACB8BDA4</accession>
<sequence length="265" mass="29711">MPDVSAALDWGPGMIEDEQHVWRRIGAIRLLSACFPSGPEGTKGPGVGCLRCLLKLPCFYAHRLWIISGNNKIITAAVSSEFVRIVCWSLESPSVVLNLFHAGSPGSHADQYPRKLSHFRKHVVGSVSQPLLRYRTTEQAASLSLGYRWFSSWAERGSIFFYLQPQRSGIKRMATTIQELINVFVNMGFFTCLVSLVLFIFNWTQNGQYWIGAPAPIICKYQLVTPSVCQLNAGGIEREEDYTRTCYEDYRTADDTGNQSTGIND</sequence>
<keyword evidence="2" id="KW-1185">Reference proteome</keyword>
<dbReference type="EMBL" id="MU266471">
    <property type="protein sequence ID" value="KAH7922813.1"/>
    <property type="molecule type" value="Genomic_DNA"/>
</dbReference>
<dbReference type="Proteomes" id="UP000790709">
    <property type="component" value="Unassembled WGS sequence"/>
</dbReference>
<evidence type="ECO:0000313" key="1">
    <source>
        <dbReference type="EMBL" id="KAH7922813.1"/>
    </source>
</evidence>